<reference evidence="9 10" key="1">
    <citation type="journal article" date="2018" name="IMA Fungus">
        <title>IMA Genome-F 9: Draft genome sequence of Annulohypoxylon stygium, Aspergillus mulundensis, Berkeleyomyces basicola (syn. Thielaviopsis basicola), Ceratocystis smalleyi, two Cercospora beticola strains, Coleophoma cylindrospora, Fusarium fracticaudum, Phialophora cf. hyalina, and Morchella septimelata.</title>
        <authorList>
            <person name="Wingfield B.D."/>
            <person name="Bills G.F."/>
            <person name="Dong Y."/>
            <person name="Huang W."/>
            <person name="Nel W.J."/>
            <person name="Swalarsk-Parry B.S."/>
            <person name="Vaghefi N."/>
            <person name="Wilken P.M."/>
            <person name="An Z."/>
            <person name="de Beer Z.W."/>
            <person name="De Vos L."/>
            <person name="Chen L."/>
            <person name="Duong T.A."/>
            <person name="Gao Y."/>
            <person name="Hammerbacher A."/>
            <person name="Kikkert J.R."/>
            <person name="Li Y."/>
            <person name="Li H."/>
            <person name="Li K."/>
            <person name="Li Q."/>
            <person name="Liu X."/>
            <person name="Ma X."/>
            <person name="Naidoo K."/>
            <person name="Pethybridge S.J."/>
            <person name="Sun J."/>
            <person name="Steenkamp E.T."/>
            <person name="van der Nest M.A."/>
            <person name="van Wyk S."/>
            <person name="Wingfield M.J."/>
            <person name="Xiong C."/>
            <person name="Yue Q."/>
            <person name="Zhang X."/>
        </authorList>
    </citation>
    <scope>NUCLEOTIDE SEQUENCE [LARGE SCALE GENOMIC DNA]</scope>
    <source>
        <strain evidence="9 10">BP5796</strain>
    </source>
</reference>
<evidence type="ECO:0000256" key="1">
    <source>
        <dbReference type="ARBA" id="ARBA00022603"/>
    </source>
</evidence>
<gene>
    <name evidence="9" type="ORF">BP5796_13108</name>
</gene>
<accession>A0A3D8Q477</accession>
<evidence type="ECO:0000256" key="3">
    <source>
        <dbReference type="ARBA" id="ARBA00022691"/>
    </source>
</evidence>
<evidence type="ECO:0000256" key="4">
    <source>
        <dbReference type="ARBA" id="ARBA00022723"/>
    </source>
</evidence>
<dbReference type="EMBL" id="PDLN01000025">
    <property type="protein sequence ID" value="RDW56643.1"/>
    <property type="molecule type" value="Genomic_DNA"/>
</dbReference>
<dbReference type="OrthoDB" id="438641at2759"/>
<name>A0A3D8Q477_9HELO</name>
<keyword evidence="2" id="KW-0808">Transferase</keyword>
<dbReference type="GO" id="GO:0008168">
    <property type="term" value="F:methyltransferase activity"/>
    <property type="evidence" value="ECO:0007669"/>
    <property type="project" value="UniProtKB-KW"/>
</dbReference>
<dbReference type="PROSITE" id="PS01360">
    <property type="entry name" value="ZF_MYND_1"/>
    <property type="match status" value="1"/>
</dbReference>
<dbReference type="Pfam" id="PF01753">
    <property type="entry name" value="zf-MYND"/>
    <property type="match status" value="1"/>
</dbReference>
<dbReference type="AlphaFoldDB" id="A0A3D8Q477"/>
<protein>
    <recommendedName>
        <fullName evidence="8">MYND-type domain-containing protein</fullName>
    </recommendedName>
</protein>
<keyword evidence="10" id="KW-1185">Reference proteome</keyword>
<keyword evidence="1" id="KW-0489">Methyltransferase</keyword>
<dbReference type="GO" id="GO:0005634">
    <property type="term" value="C:nucleus"/>
    <property type="evidence" value="ECO:0007669"/>
    <property type="project" value="TreeGrafter"/>
</dbReference>
<evidence type="ECO:0000259" key="8">
    <source>
        <dbReference type="PROSITE" id="PS50865"/>
    </source>
</evidence>
<evidence type="ECO:0000256" key="5">
    <source>
        <dbReference type="ARBA" id="ARBA00022771"/>
    </source>
</evidence>
<dbReference type="Gene3D" id="6.10.140.2220">
    <property type="match status" value="1"/>
</dbReference>
<dbReference type="SUPFAM" id="SSF144232">
    <property type="entry name" value="HIT/MYND zinc finger-like"/>
    <property type="match status" value="1"/>
</dbReference>
<dbReference type="InterPro" id="IPR052097">
    <property type="entry name" value="SET-MYND_domain_protein"/>
</dbReference>
<dbReference type="PANTHER" id="PTHR46165:SF2">
    <property type="entry name" value="SET AND MYND DOMAIN-CONTAINING PROTEIN 4"/>
    <property type="match status" value="1"/>
</dbReference>
<evidence type="ECO:0000256" key="2">
    <source>
        <dbReference type="ARBA" id="ARBA00022679"/>
    </source>
</evidence>
<dbReference type="GO" id="GO:0042826">
    <property type="term" value="F:histone deacetylase binding"/>
    <property type="evidence" value="ECO:0007669"/>
    <property type="project" value="TreeGrafter"/>
</dbReference>
<proteinExistence type="predicted"/>
<dbReference type="PROSITE" id="PS50865">
    <property type="entry name" value="ZF_MYND_2"/>
    <property type="match status" value="1"/>
</dbReference>
<dbReference type="InterPro" id="IPR002893">
    <property type="entry name" value="Znf_MYND"/>
</dbReference>
<sequence>MGSNRSKIQEQAGPHCEACKALQTSYVTLNRCAGCIATRYCSPACQEEDWPVHKIICRRIRNAHDHDLTDLRMVDGLHTVEPEDIAGDHPPPAMENSWTYEDWRPTVNEMVWPQWASVKPSKDQFRLLHQDILNSAQSIARRPYDPSGWSAKASALLSLGYPELACSDSYKAIIICDSVLAGVIEDEEPNADFVIGWDDQRKQAYYILLSALRMLHANADALRVSHQALMHYPQDEVLLQIQQGFKSSQKALLVSLKGAKEISSRKRFVLSEMGQVNLRRYPWIPNDLLIRDKSLISKANLDMMKCSDFLEIKESNLGGAKTTSEQSFGIFAKKNISKGEMVLKTRTPFGISKHQSTTQCYNCYSDLETSSEIILSCCPNLRFCSTDCRDTAEHYYHRVQCGKDFTAFTTELSDKPYYSDSVEFSGLMWLRALSISVQYGGHPLKTPLFARLMANYESDTPMPWNLGSSVVGPIKVLQSLGIDSFANLDYDGWALETIW</sequence>
<dbReference type="PANTHER" id="PTHR46165">
    <property type="entry name" value="SET AND MYND DOMAIN-CONTAINING PROTEIN 4"/>
    <property type="match status" value="1"/>
</dbReference>
<dbReference type="Proteomes" id="UP000256328">
    <property type="component" value="Unassembled WGS sequence"/>
</dbReference>
<comment type="caution">
    <text evidence="9">The sequence shown here is derived from an EMBL/GenBank/DDBJ whole genome shotgun (WGS) entry which is preliminary data.</text>
</comment>
<evidence type="ECO:0000256" key="7">
    <source>
        <dbReference type="PROSITE-ProRule" id="PRU00134"/>
    </source>
</evidence>
<keyword evidence="3" id="KW-0949">S-adenosyl-L-methionine</keyword>
<dbReference type="GO" id="GO:0005737">
    <property type="term" value="C:cytoplasm"/>
    <property type="evidence" value="ECO:0007669"/>
    <property type="project" value="TreeGrafter"/>
</dbReference>
<evidence type="ECO:0000313" key="9">
    <source>
        <dbReference type="EMBL" id="RDW56643.1"/>
    </source>
</evidence>
<keyword evidence="6" id="KW-0862">Zinc</keyword>
<keyword evidence="4" id="KW-0479">Metal-binding</keyword>
<keyword evidence="5 7" id="KW-0863">Zinc-finger</keyword>
<feature type="domain" description="MYND-type" evidence="8">
    <location>
        <begin position="16"/>
        <end position="57"/>
    </location>
</feature>
<evidence type="ECO:0000313" key="10">
    <source>
        <dbReference type="Proteomes" id="UP000256328"/>
    </source>
</evidence>
<dbReference type="GO" id="GO:0032259">
    <property type="term" value="P:methylation"/>
    <property type="evidence" value="ECO:0007669"/>
    <property type="project" value="UniProtKB-KW"/>
</dbReference>
<dbReference type="GO" id="GO:0008270">
    <property type="term" value="F:zinc ion binding"/>
    <property type="evidence" value="ECO:0007669"/>
    <property type="project" value="UniProtKB-KW"/>
</dbReference>
<evidence type="ECO:0000256" key="6">
    <source>
        <dbReference type="ARBA" id="ARBA00022833"/>
    </source>
</evidence>
<organism evidence="9 10">
    <name type="scientific">Coleophoma crateriformis</name>
    <dbReference type="NCBI Taxonomy" id="565419"/>
    <lineage>
        <taxon>Eukaryota</taxon>
        <taxon>Fungi</taxon>
        <taxon>Dikarya</taxon>
        <taxon>Ascomycota</taxon>
        <taxon>Pezizomycotina</taxon>
        <taxon>Leotiomycetes</taxon>
        <taxon>Helotiales</taxon>
        <taxon>Dermateaceae</taxon>
        <taxon>Coleophoma</taxon>
    </lineage>
</organism>